<sequence>MSPRNISYVKTYQKRTESRNDSNVVRQIISHPSPLFFSENLQNKAETSNLVASM</sequence>
<evidence type="ECO:0000313" key="1">
    <source>
        <dbReference type="EMBL" id="EEQ96917.1"/>
    </source>
</evidence>
<accession>C4WKI2</accession>
<dbReference type="AlphaFoldDB" id="C4WKI2"/>
<proteinExistence type="predicted"/>
<reference evidence="1 2" key="1">
    <citation type="submission" date="2009-05" db="EMBL/GenBank/DDBJ databases">
        <authorList>
            <person name="Setubal J.C."/>
            <person name="Boyle S."/>
            <person name="Crasta O.R."/>
            <person name="Gillespie J.J."/>
            <person name="Kenyon R.W."/>
            <person name="Lu J."/>
            <person name="Mane S."/>
            <person name="Nagrani S."/>
            <person name="Shallom J.M."/>
            <person name="Shallom S."/>
            <person name="Shukla M."/>
            <person name="Snyder E.E."/>
            <person name="Sobral B.W."/>
            <person name="Wattam A.R."/>
            <person name="Will R."/>
            <person name="Williams K."/>
            <person name="Yoo H."/>
            <person name="Munk C."/>
            <person name="Tapia R."/>
            <person name="Green L."/>
            <person name="Rogers Y."/>
            <person name="Detter J.C."/>
            <person name="Bruce D."/>
            <person name="Brettin T.S."/>
            <person name="Tsolis R."/>
        </authorList>
    </citation>
    <scope>NUCLEOTIDE SEQUENCE [LARGE SCALE GENOMIC DNA]</scope>
    <source>
        <strain evidence="1 2">LMG 3301</strain>
    </source>
</reference>
<protein>
    <submittedName>
        <fullName evidence="1">Uncharacterized protein</fullName>
    </submittedName>
</protein>
<name>C4WKI2_9HYPH</name>
<dbReference type="HOGENOM" id="CLU_3045937_0_0_5"/>
<comment type="caution">
    <text evidence="1">The sequence shown here is derived from an EMBL/GenBank/DDBJ whole genome shotgun (WGS) entry which is preliminary data.</text>
</comment>
<dbReference type="EMBL" id="ACQA01000001">
    <property type="protein sequence ID" value="EEQ96917.1"/>
    <property type="molecule type" value="Genomic_DNA"/>
</dbReference>
<gene>
    <name evidence="1" type="ORF">OINT_1002393</name>
</gene>
<evidence type="ECO:0000313" key="2">
    <source>
        <dbReference type="Proteomes" id="UP000004386"/>
    </source>
</evidence>
<organism evidence="1 2">
    <name type="scientific">Brucella intermedia LMG 3301</name>
    <dbReference type="NCBI Taxonomy" id="641118"/>
    <lineage>
        <taxon>Bacteria</taxon>
        <taxon>Pseudomonadati</taxon>
        <taxon>Pseudomonadota</taxon>
        <taxon>Alphaproteobacteria</taxon>
        <taxon>Hyphomicrobiales</taxon>
        <taxon>Brucellaceae</taxon>
        <taxon>Brucella/Ochrobactrum group</taxon>
        <taxon>Brucella</taxon>
    </lineage>
</organism>
<dbReference type="Proteomes" id="UP000004386">
    <property type="component" value="Unassembled WGS sequence"/>
</dbReference>